<dbReference type="RefSeq" id="WP_015605139.1">
    <property type="nucleotide sequence ID" value="NC_021175.1"/>
</dbReference>
<dbReference type="InterPro" id="IPR006380">
    <property type="entry name" value="SPP-like_dom"/>
</dbReference>
<name>A0ABM5NKA4_STRCR</name>
<evidence type="ECO:0000259" key="1">
    <source>
        <dbReference type="Pfam" id="PF05116"/>
    </source>
</evidence>
<proteinExistence type="predicted"/>
<keyword evidence="3" id="KW-1185">Reference proteome</keyword>
<dbReference type="InterPro" id="IPR023214">
    <property type="entry name" value="HAD_sf"/>
</dbReference>
<reference evidence="2 3" key="1">
    <citation type="journal article" date="2013" name="Genome Announc.">
        <title>Complete Genome Sequence of an Oral Commensal, Streptococcus oligofermentans Strain AS 1.3089.</title>
        <authorList>
            <person name="Tong H."/>
            <person name="Shang N."/>
            <person name="Liu L."/>
            <person name="Wang X."/>
            <person name="Cai J."/>
            <person name="Dong X."/>
        </authorList>
    </citation>
    <scope>NUCLEOTIDE SEQUENCE [LARGE SCALE GENOMIC DNA]</scope>
    <source>
        <strain evidence="2 3">AS 1.3089</strain>
    </source>
</reference>
<evidence type="ECO:0000313" key="2">
    <source>
        <dbReference type="EMBL" id="AGK71177.1"/>
    </source>
</evidence>
<sequence length="267" mass="30804">MLFATDLDRTIIYSNKFVENYQTVSCVEHLAGREISYMSHRALELLAQVKTRCDIHLVPITTRSLAQFSRIIPLQDCPYAVVANGGIILHKGQPLKVWQEHIERTRQIQALDYPKILDILTKYQKYLTRTPSLVDNLFFFTKVTEDQDIVQEFILPSLEKNLKNLEWTFTLQGLKLYIIPKEISKENALSFLQDYLKEEFLITSGDGKLDAGFLSLGDIKMIPKNSEVYQLIDNKDDYMIVNQGIEGAEDILSVVLEQKLKSVEWKI</sequence>
<dbReference type="Gene3D" id="3.40.50.1000">
    <property type="entry name" value="HAD superfamily/HAD-like"/>
    <property type="match status" value="1"/>
</dbReference>
<organism evidence="2 3">
    <name type="scientific">Streptococcus cristatus AS 1.3089</name>
    <dbReference type="NCBI Taxonomy" id="1302863"/>
    <lineage>
        <taxon>Bacteria</taxon>
        <taxon>Bacillati</taxon>
        <taxon>Bacillota</taxon>
        <taxon>Bacilli</taxon>
        <taxon>Lactobacillales</taxon>
        <taxon>Streptococcaceae</taxon>
        <taxon>Streptococcus</taxon>
    </lineage>
</organism>
<dbReference type="InterPro" id="IPR036412">
    <property type="entry name" value="HAD-like_sf"/>
</dbReference>
<dbReference type="Pfam" id="PF05116">
    <property type="entry name" value="S6PP"/>
    <property type="match status" value="1"/>
</dbReference>
<dbReference type="SUPFAM" id="SSF56784">
    <property type="entry name" value="HAD-like"/>
    <property type="match status" value="1"/>
</dbReference>
<dbReference type="Proteomes" id="UP000013306">
    <property type="component" value="Chromosome"/>
</dbReference>
<accession>A0ABM5NKA4</accession>
<dbReference type="EMBL" id="CP004409">
    <property type="protein sequence ID" value="AGK71177.1"/>
    <property type="molecule type" value="Genomic_DNA"/>
</dbReference>
<protein>
    <recommendedName>
        <fullName evidence="1">Sucrose phosphatase-like domain-containing protein</fullName>
    </recommendedName>
</protein>
<gene>
    <name evidence="2" type="ORF">I872_05435</name>
</gene>
<feature type="domain" description="Sucrose phosphatase-like" evidence="1">
    <location>
        <begin position="2"/>
        <end position="214"/>
    </location>
</feature>
<evidence type="ECO:0000313" key="3">
    <source>
        <dbReference type="Proteomes" id="UP000013306"/>
    </source>
</evidence>